<name>A0A1X7ADD3_9RHOB</name>
<dbReference type="Proteomes" id="UP000193570">
    <property type="component" value="Unassembled WGS sequence"/>
</dbReference>
<evidence type="ECO:0000313" key="1">
    <source>
        <dbReference type="EMBL" id="SLN74792.1"/>
    </source>
</evidence>
<gene>
    <name evidence="1" type="ORF">ROJ8625_04102</name>
</gene>
<accession>A0A1X7ADD3</accession>
<dbReference type="InterPro" id="IPR027417">
    <property type="entry name" value="P-loop_NTPase"/>
</dbReference>
<evidence type="ECO:0000313" key="2">
    <source>
        <dbReference type="Proteomes" id="UP000193570"/>
    </source>
</evidence>
<dbReference type="Gene3D" id="3.40.50.300">
    <property type="entry name" value="P-loop containing nucleotide triphosphate hydrolases"/>
    <property type="match status" value="1"/>
</dbReference>
<sequence length="436" mass="48925">MTTVNVEIIPRKPFRDFLTSTQRWSCIVAHRRAGKTVACIQKLIKAAIETDRPNARLAYIAPFYTQAKDVAWQYLKQYTSGIPGTTPNESELHVTFGHNGARIRLYGADNYDRMRGIYLDGCILDENGDMDPRAWAEVIRPALSDRKGWATFIGTPKGRNAFFDVHKLAESSDDWFSLVLKASESGLIDGAELADARLTMTPEQYEQEYECSFDAAILGAYYASLVADAQAEGRITEVKPEPALPIHTAWDLGIGDSMAIWVFQAAPDGMRLIDYLEDHGKPLPHYVAELEARGWTGGTDYVPHDAKVRSLDTGRSRLETLAGLGRKPFLLPPANQEDGINGVRQLLPRMWFDAMRCRDGLEALRHYRTEFDEKAKVFKPRPLHDWSSHCADAMRYAAQGYRDLAVKKIKTVAKPKPGQVLIAPPEIETGSKRTRI</sequence>
<reference evidence="1 2" key="1">
    <citation type="submission" date="2017-03" db="EMBL/GenBank/DDBJ databases">
        <authorList>
            <person name="Afonso C.L."/>
            <person name="Miller P.J."/>
            <person name="Scott M.A."/>
            <person name="Spackman E."/>
            <person name="Goraichik I."/>
            <person name="Dimitrov K.M."/>
            <person name="Suarez D.L."/>
            <person name="Swayne D.E."/>
        </authorList>
    </citation>
    <scope>NUCLEOTIDE SEQUENCE [LARGE SCALE GENOMIC DNA]</scope>
    <source>
        <strain evidence="1 2">CECT 8625</strain>
    </source>
</reference>
<dbReference type="RefSeq" id="WP_085793749.1">
    <property type="nucleotide sequence ID" value="NZ_FWFK01000011.1"/>
</dbReference>
<dbReference type="AlphaFoldDB" id="A0A1X7ADD3"/>
<dbReference type="EMBL" id="FWFK01000011">
    <property type="protein sequence ID" value="SLN74792.1"/>
    <property type="molecule type" value="Genomic_DNA"/>
</dbReference>
<proteinExistence type="predicted"/>
<organism evidence="1 2">
    <name type="scientific">Roseivivax jejudonensis</name>
    <dbReference type="NCBI Taxonomy" id="1529041"/>
    <lineage>
        <taxon>Bacteria</taxon>
        <taxon>Pseudomonadati</taxon>
        <taxon>Pseudomonadota</taxon>
        <taxon>Alphaproteobacteria</taxon>
        <taxon>Rhodobacterales</taxon>
        <taxon>Roseobacteraceae</taxon>
        <taxon>Roseivivax</taxon>
    </lineage>
</organism>
<dbReference type="OrthoDB" id="479677at2"/>
<keyword evidence="2" id="KW-1185">Reference proteome</keyword>
<dbReference type="Gene3D" id="3.30.420.280">
    <property type="match status" value="1"/>
</dbReference>
<protein>
    <submittedName>
        <fullName evidence="1">Terminase-like family protein</fullName>
    </submittedName>
</protein>